<dbReference type="InParanoid" id="A0A2J7Q754"/>
<reference evidence="1 2" key="1">
    <citation type="submission" date="2017-12" db="EMBL/GenBank/DDBJ databases">
        <title>Hemimetabolous genomes reveal molecular basis of termite eusociality.</title>
        <authorList>
            <person name="Harrison M.C."/>
            <person name="Jongepier E."/>
            <person name="Robertson H.M."/>
            <person name="Arning N."/>
            <person name="Bitard-Feildel T."/>
            <person name="Chao H."/>
            <person name="Childers C.P."/>
            <person name="Dinh H."/>
            <person name="Doddapaneni H."/>
            <person name="Dugan S."/>
            <person name="Gowin J."/>
            <person name="Greiner C."/>
            <person name="Han Y."/>
            <person name="Hu H."/>
            <person name="Hughes D.S.T."/>
            <person name="Huylmans A.-K."/>
            <person name="Kemena C."/>
            <person name="Kremer L.P.M."/>
            <person name="Lee S.L."/>
            <person name="Lopez-Ezquerra A."/>
            <person name="Mallet L."/>
            <person name="Monroy-Kuhn J.M."/>
            <person name="Moser A."/>
            <person name="Murali S.C."/>
            <person name="Muzny D.M."/>
            <person name="Otani S."/>
            <person name="Piulachs M.-D."/>
            <person name="Poelchau M."/>
            <person name="Qu J."/>
            <person name="Schaub F."/>
            <person name="Wada-Katsumata A."/>
            <person name="Worley K.C."/>
            <person name="Xie Q."/>
            <person name="Ylla G."/>
            <person name="Poulsen M."/>
            <person name="Gibbs R.A."/>
            <person name="Schal C."/>
            <person name="Richards S."/>
            <person name="Belles X."/>
            <person name="Korb J."/>
            <person name="Bornberg-Bauer E."/>
        </authorList>
    </citation>
    <scope>NUCLEOTIDE SEQUENCE [LARGE SCALE GENOMIC DNA]</scope>
    <source>
        <tissue evidence="1">Whole body</tissue>
    </source>
</reference>
<dbReference type="EMBL" id="NEVH01017447">
    <property type="protein sequence ID" value="PNF24413.1"/>
    <property type="molecule type" value="Genomic_DNA"/>
</dbReference>
<evidence type="ECO:0000313" key="2">
    <source>
        <dbReference type="Proteomes" id="UP000235965"/>
    </source>
</evidence>
<dbReference type="Proteomes" id="UP000235965">
    <property type="component" value="Unassembled WGS sequence"/>
</dbReference>
<protein>
    <submittedName>
        <fullName evidence="1">Uncharacterized protein</fullName>
    </submittedName>
</protein>
<accession>A0A2J7Q754</accession>
<evidence type="ECO:0000313" key="1">
    <source>
        <dbReference type="EMBL" id="PNF24413.1"/>
    </source>
</evidence>
<dbReference type="AlphaFoldDB" id="A0A2J7Q754"/>
<sequence>MASVYGLDDRVVGVRVPVRSKISSSERRPYRLWGLPNLLTNGYRELFPRGESG</sequence>
<gene>
    <name evidence="1" type="ORF">B7P43_G09672</name>
</gene>
<organism evidence="1 2">
    <name type="scientific">Cryptotermes secundus</name>
    <dbReference type="NCBI Taxonomy" id="105785"/>
    <lineage>
        <taxon>Eukaryota</taxon>
        <taxon>Metazoa</taxon>
        <taxon>Ecdysozoa</taxon>
        <taxon>Arthropoda</taxon>
        <taxon>Hexapoda</taxon>
        <taxon>Insecta</taxon>
        <taxon>Pterygota</taxon>
        <taxon>Neoptera</taxon>
        <taxon>Polyneoptera</taxon>
        <taxon>Dictyoptera</taxon>
        <taxon>Blattodea</taxon>
        <taxon>Blattoidea</taxon>
        <taxon>Termitoidae</taxon>
        <taxon>Kalotermitidae</taxon>
        <taxon>Cryptotermitinae</taxon>
        <taxon>Cryptotermes</taxon>
    </lineage>
</organism>
<name>A0A2J7Q754_9NEOP</name>
<proteinExistence type="predicted"/>
<comment type="caution">
    <text evidence="1">The sequence shown here is derived from an EMBL/GenBank/DDBJ whole genome shotgun (WGS) entry which is preliminary data.</text>
</comment>
<keyword evidence="2" id="KW-1185">Reference proteome</keyword>